<evidence type="ECO:0000313" key="1">
    <source>
        <dbReference type="EMBL" id="OWP61361.1"/>
    </source>
</evidence>
<dbReference type="Proteomes" id="UP000197277">
    <property type="component" value="Unassembled WGS sequence"/>
</dbReference>
<dbReference type="AlphaFoldDB" id="A0A246FFS9"/>
<evidence type="ECO:0000313" key="2">
    <source>
        <dbReference type="Proteomes" id="UP000197277"/>
    </source>
</evidence>
<protein>
    <submittedName>
        <fullName evidence="1">RepA protein</fullName>
    </submittedName>
</protein>
<proteinExistence type="predicted"/>
<sequence>MAYKSVKQYETFKENPFVEKAIEDIKIIRKTQVMRSKNRDEIQMIVNSDGEVAGHTAFMKFIEVDEAQFAKVYLSQFTAFWELSKSAIRVFGFIINILKPKKDEFFLEMNKCLEYTKYKHPKDVLSGLSALIECGIIARSDSHFKYFINPLVVFNGDRVSFAKTYIKKKQVPNKAQLDLFEMKQIVGEGDNTQLSVTIG</sequence>
<dbReference type="EMBL" id="NIRR01000078">
    <property type="protein sequence ID" value="OWP61361.1"/>
    <property type="molecule type" value="Genomic_DNA"/>
</dbReference>
<reference evidence="1 2" key="1">
    <citation type="submission" date="2017-06" db="EMBL/GenBank/DDBJ databases">
        <title>Hymenobacter amundsenii sp. nov. isolated from regoliths in Antarctica.</title>
        <authorList>
            <person name="Sedlacek I."/>
            <person name="Kralova S."/>
            <person name="Pantucek R."/>
            <person name="Svec P."/>
            <person name="Holochova P."/>
            <person name="Stankova E."/>
            <person name="Vrbovska V."/>
            <person name="Busse H.-J."/>
        </authorList>
    </citation>
    <scope>NUCLEOTIDE SEQUENCE [LARGE SCALE GENOMIC DNA]</scope>
    <source>
        <strain evidence="1 2">CCM 8682</strain>
    </source>
</reference>
<accession>A0A246FFS9</accession>
<organism evidence="1 2">
    <name type="scientific">Hymenobacter amundsenii</name>
    <dbReference type="NCBI Taxonomy" id="2006685"/>
    <lineage>
        <taxon>Bacteria</taxon>
        <taxon>Pseudomonadati</taxon>
        <taxon>Bacteroidota</taxon>
        <taxon>Cytophagia</taxon>
        <taxon>Cytophagales</taxon>
        <taxon>Hymenobacteraceae</taxon>
        <taxon>Hymenobacter</taxon>
    </lineage>
</organism>
<comment type="caution">
    <text evidence="1">The sequence shown here is derived from an EMBL/GenBank/DDBJ whole genome shotgun (WGS) entry which is preliminary data.</text>
</comment>
<dbReference type="RefSeq" id="WP_088466190.1">
    <property type="nucleotide sequence ID" value="NZ_NIRR01000078.1"/>
</dbReference>
<keyword evidence="2" id="KW-1185">Reference proteome</keyword>
<dbReference type="OrthoDB" id="3015044at2"/>
<gene>
    <name evidence="1" type="ORF">CDA63_19835</name>
</gene>
<name>A0A246FFS9_9BACT</name>